<gene>
    <name evidence="2" type="ORF">IV88_GL000513</name>
</gene>
<evidence type="ECO:0000256" key="1">
    <source>
        <dbReference type="ARBA" id="ARBA00006479"/>
    </source>
</evidence>
<dbReference type="Proteomes" id="UP000051249">
    <property type="component" value="Unassembled WGS sequence"/>
</dbReference>
<sequence>MIILAKKDYLSIDIGGTFTKYALIDHSGNLKVKSKFATPNSDVQEFLKAIYQVIDDNIDSIRGIAFSIPGRIDKDDQTIYFGGALPMLHGLSLGRIIQSKYNLPVSMENDGKCAALAELWLGNLQGVENGAALVLGTAVGGGIILKGKLWSGTHFQGGELSFMLTQVDNRSDAENNIMLNAGSAVKMVNTIGDKLELSDPTDGLRVFKAIENDDPIARPIFEEYCRRIAYIITNTQAVLDLTNYVIGGGISNESILVPEINHQIQIIRDENPLLRDTLQKPTVETAKFKNDANLFGALYSLLVDLDDTHSVSVEL</sequence>
<dbReference type="CDD" id="cd24152">
    <property type="entry name" value="ASKHA_NBD_ROK-like"/>
    <property type="match status" value="1"/>
</dbReference>
<dbReference type="SUPFAM" id="SSF53067">
    <property type="entry name" value="Actin-like ATPase domain"/>
    <property type="match status" value="1"/>
</dbReference>
<reference evidence="2 3" key="1">
    <citation type="journal article" date="2015" name="Genome Announc.">
        <title>Expanding the biotechnology potential of lactobacilli through comparative genomics of 213 strains and associated genera.</title>
        <authorList>
            <person name="Sun Z."/>
            <person name="Harris H.M."/>
            <person name="McCann A."/>
            <person name="Guo C."/>
            <person name="Argimon S."/>
            <person name="Zhang W."/>
            <person name="Yang X."/>
            <person name="Jeffery I.B."/>
            <person name="Cooney J.C."/>
            <person name="Kagawa T.F."/>
            <person name="Liu W."/>
            <person name="Song Y."/>
            <person name="Salvetti E."/>
            <person name="Wrobel A."/>
            <person name="Rasinkangas P."/>
            <person name="Parkhill J."/>
            <person name="Rea M.C."/>
            <person name="O'Sullivan O."/>
            <person name="Ritari J."/>
            <person name="Douillard F.P."/>
            <person name="Paul Ross R."/>
            <person name="Yang R."/>
            <person name="Briner A.E."/>
            <person name="Felis G.E."/>
            <person name="de Vos W.M."/>
            <person name="Barrangou R."/>
            <person name="Klaenhammer T.R."/>
            <person name="Caufield P.W."/>
            <person name="Cui Y."/>
            <person name="Zhang H."/>
            <person name="O'Toole P.W."/>
        </authorList>
    </citation>
    <scope>NUCLEOTIDE SEQUENCE [LARGE SCALE GENOMIC DNA]</scope>
    <source>
        <strain evidence="2 3">DSM 23026</strain>
    </source>
</reference>
<evidence type="ECO:0000313" key="2">
    <source>
        <dbReference type="EMBL" id="KRO24947.1"/>
    </source>
</evidence>
<keyword evidence="3" id="KW-1185">Reference proteome</keyword>
<dbReference type="Gene3D" id="3.30.420.40">
    <property type="match status" value="2"/>
</dbReference>
<dbReference type="PANTHER" id="PTHR18964:SF170">
    <property type="entry name" value="SUGAR KINASE"/>
    <property type="match status" value="1"/>
</dbReference>
<dbReference type="PANTHER" id="PTHR18964">
    <property type="entry name" value="ROK (REPRESSOR, ORF, KINASE) FAMILY"/>
    <property type="match status" value="1"/>
</dbReference>
<proteinExistence type="inferred from homology"/>
<dbReference type="InterPro" id="IPR043129">
    <property type="entry name" value="ATPase_NBD"/>
</dbReference>
<dbReference type="AlphaFoldDB" id="A0A0R2NM83"/>
<evidence type="ECO:0000313" key="3">
    <source>
        <dbReference type="Proteomes" id="UP000051249"/>
    </source>
</evidence>
<dbReference type="RefSeq" id="WP_057799557.1">
    <property type="nucleotide sequence ID" value="NZ_BJZZ01000017.1"/>
</dbReference>
<dbReference type="Pfam" id="PF00480">
    <property type="entry name" value="ROK"/>
    <property type="match status" value="1"/>
</dbReference>
<name>A0A0R2NM83_9LACO</name>
<protein>
    <submittedName>
        <fullName evidence="2">Transcriptional regulator</fullName>
    </submittedName>
</protein>
<dbReference type="InterPro" id="IPR000600">
    <property type="entry name" value="ROK"/>
</dbReference>
<comment type="caution">
    <text evidence="2">The sequence shown here is derived from an EMBL/GenBank/DDBJ whole genome shotgun (WGS) entry which is preliminary data.</text>
</comment>
<accession>A0A0R2NM83</accession>
<comment type="similarity">
    <text evidence="1">Belongs to the ROK (NagC/XylR) family.</text>
</comment>
<dbReference type="PATRIC" id="fig|480391.4.peg.520"/>
<dbReference type="EMBL" id="JQCQ01000018">
    <property type="protein sequence ID" value="KRO24947.1"/>
    <property type="molecule type" value="Genomic_DNA"/>
</dbReference>
<organism evidence="2 3">
    <name type="scientific">Pediococcus argentinicus</name>
    <dbReference type="NCBI Taxonomy" id="480391"/>
    <lineage>
        <taxon>Bacteria</taxon>
        <taxon>Bacillati</taxon>
        <taxon>Bacillota</taxon>
        <taxon>Bacilli</taxon>
        <taxon>Lactobacillales</taxon>
        <taxon>Lactobacillaceae</taxon>
        <taxon>Pediococcus</taxon>
    </lineage>
</organism>